<dbReference type="Pfam" id="PF16137">
    <property type="entry name" value="DUF4845"/>
    <property type="match status" value="1"/>
</dbReference>
<dbReference type="EMBL" id="SMSE01000004">
    <property type="protein sequence ID" value="TDG12002.1"/>
    <property type="molecule type" value="Genomic_DNA"/>
</dbReference>
<reference evidence="2 3" key="1">
    <citation type="submission" date="2019-03" db="EMBL/GenBank/DDBJ databases">
        <title>Seongchinamella monodicae gen. nov., sp. nov., a novel member of the Gammaproteobacteria isolated from a tidal mudflat of beach.</title>
        <authorList>
            <person name="Yang H.G."/>
            <person name="Kang J.W."/>
            <person name="Lee S.D."/>
        </authorList>
    </citation>
    <scope>NUCLEOTIDE SEQUENCE [LARGE SCALE GENOMIC DNA]</scope>
    <source>
        <strain evidence="2 3">GH4-78</strain>
    </source>
</reference>
<evidence type="ECO:0000256" key="1">
    <source>
        <dbReference type="SAM" id="Phobius"/>
    </source>
</evidence>
<dbReference type="InterPro" id="IPR032314">
    <property type="entry name" value="DUF4845"/>
</dbReference>
<keyword evidence="1" id="KW-0472">Membrane</keyword>
<keyword evidence="1" id="KW-0812">Transmembrane</keyword>
<gene>
    <name evidence="2" type="ORF">E2F43_16725</name>
</gene>
<evidence type="ECO:0000313" key="2">
    <source>
        <dbReference type="EMBL" id="TDG12002.1"/>
    </source>
</evidence>
<sequence>MDALGFLPEYSQLRSGRPDRMTIKILRGDKGMRTLKRQQGMSIPGMLIIAIMAGFYIMCIVKIVPHYFEYLSVKDIITQVANEHEPGTTTVGQVRRRIDNLFNTNQIYALKIGDVEIYREKGNTYIDASYEARVPIAGRLDAVLKFDDLLFVAGKPNIK</sequence>
<keyword evidence="3" id="KW-1185">Reference proteome</keyword>
<name>A0A4R5LNR5_9GAMM</name>
<evidence type="ECO:0000313" key="3">
    <source>
        <dbReference type="Proteomes" id="UP000295554"/>
    </source>
</evidence>
<proteinExistence type="predicted"/>
<dbReference type="OrthoDB" id="5734946at2"/>
<dbReference type="AlphaFoldDB" id="A0A4R5LNR5"/>
<organism evidence="2 3">
    <name type="scientific">Seongchinamella unica</name>
    <dbReference type="NCBI Taxonomy" id="2547392"/>
    <lineage>
        <taxon>Bacteria</taxon>
        <taxon>Pseudomonadati</taxon>
        <taxon>Pseudomonadota</taxon>
        <taxon>Gammaproteobacteria</taxon>
        <taxon>Cellvibrionales</taxon>
        <taxon>Halieaceae</taxon>
        <taxon>Seongchinamella</taxon>
    </lineage>
</organism>
<protein>
    <submittedName>
        <fullName evidence="2">DUF4845 domain-containing protein</fullName>
    </submittedName>
</protein>
<dbReference type="Proteomes" id="UP000295554">
    <property type="component" value="Unassembled WGS sequence"/>
</dbReference>
<feature type="transmembrane region" description="Helical" evidence="1">
    <location>
        <begin position="43"/>
        <end position="64"/>
    </location>
</feature>
<keyword evidence="1" id="KW-1133">Transmembrane helix</keyword>
<comment type="caution">
    <text evidence="2">The sequence shown here is derived from an EMBL/GenBank/DDBJ whole genome shotgun (WGS) entry which is preliminary data.</text>
</comment>
<accession>A0A4R5LNR5</accession>